<keyword evidence="4" id="KW-1185">Reference proteome</keyword>
<reference evidence="3 4" key="1">
    <citation type="submission" date="2020-08" db="EMBL/GenBank/DDBJ databases">
        <authorList>
            <person name="Newling K."/>
            <person name="Davey J."/>
            <person name="Forrester S."/>
        </authorList>
    </citation>
    <scope>NUCLEOTIDE SEQUENCE [LARGE SCALE GENOMIC DNA]</scope>
    <source>
        <strain evidence="4">Crithidia deanei Carvalho (ATCC PRA-265)</strain>
    </source>
</reference>
<name>A0A7G2C5R7_9TRYP</name>
<evidence type="ECO:0000313" key="3">
    <source>
        <dbReference type="EMBL" id="CAD2214939.1"/>
    </source>
</evidence>
<evidence type="ECO:0000256" key="2">
    <source>
        <dbReference type="SAM" id="MobiDB-lite"/>
    </source>
</evidence>
<feature type="compositionally biased region" description="Polar residues" evidence="2">
    <location>
        <begin position="54"/>
        <end position="71"/>
    </location>
</feature>
<sequence>MSIDTGVLDNDVSWTFVHQTPLKSPSRGGFPDDASFGDSPSVNPREDSTHPSRRNSYIKSVSRRVSLSTERNGTEEFTRRMRIDRAVVEDRESAVRHRILGEEADEIYNLGVQFKSFLHSPKNAQSFFLSTPRRVASNASTADLGLSDVTEVSVNPRSPRGALSRVEALEQAKREAEQRVEQLEKECNKWKSIAEGKAAQSTGNGMTGAREEELLARIRSLERENAELTSQGKRHWRLLGSDYMAYV</sequence>
<feature type="coiled-coil region" evidence="1">
    <location>
        <begin position="166"/>
        <end position="231"/>
    </location>
</feature>
<dbReference type="VEuPathDB" id="TriTrypDB:ADEAN_000239200"/>
<gene>
    <name evidence="3" type="ORF">ADEAN_000239200</name>
</gene>
<keyword evidence="1" id="KW-0175">Coiled coil</keyword>
<protein>
    <submittedName>
        <fullName evidence="3">Uncharacterized protein</fullName>
    </submittedName>
</protein>
<dbReference type="AlphaFoldDB" id="A0A7G2C5R7"/>
<proteinExistence type="predicted"/>
<organism evidence="3 4">
    <name type="scientific">Angomonas deanei</name>
    <dbReference type="NCBI Taxonomy" id="59799"/>
    <lineage>
        <taxon>Eukaryota</taxon>
        <taxon>Discoba</taxon>
        <taxon>Euglenozoa</taxon>
        <taxon>Kinetoplastea</taxon>
        <taxon>Metakinetoplastina</taxon>
        <taxon>Trypanosomatida</taxon>
        <taxon>Trypanosomatidae</taxon>
        <taxon>Strigomonadinae</taxon>
        <taxon>Angomonas</taxon>
    </lineage>
</organism>
<dbReference type="EMBL" id="LR877148">
    <property type="protein sequence ID" value="CAD2214939.1"/>
    <property type="molecule type" value="Genomic_DNA"/>
</dbReference>
<evidence type="ECO:0000256" key="1">
    <source>
        <dbReference type="SAM" id="Coils"/>
    </source>
</evidence>
<feature type="region of interest" description="Disordered" evidence="2">
    <location>
        <begin position="20"/>
        <end position="71"/>
    </location>
</feature>
<evidence type="ECO:0000313" key="4">
    <source>
        <dbReference type="Proteomes" id="UP000515908"/>
    </source>
</evidence>
<dbReference type="Proteomes" id="UP000515908">
    <property type="component" value="Chromosome 04"/>
</dbReference>
<accession>A0A7G2C5R7</accession>